<reference evidence="1 2" key="1">
    <citation type="submission" date="2015-06" db="EMBL/GenBank/DDBJ databases">
        <title>Complete genome sequence of Bacillus cereus phage PBC2.</title>
        <authorList>
            <person name="Kong M."/>
            <person name="Ryu S."/>
        </authorList>
    </citation>
    <scope>NUCLEOTIDE SEQUENCE [LARGE SCALE GENOMIC DNA]</scope>
</reference>
<evidence type="ECO:0000313" key="2">
    <source>
        <dbReference type="Proteomes" id="UP000223102"/>
    </source>
</evidence>
<keyword evidence="2" id="KW-1185">Reference proteome</keyword>
<dbReference type="EMBL" id="KT070867">
    <property type="protein sequence ID" value="AKQ08347.1"/>
    <property type="molecule type" value="Genomic_DNA"/>
</dbReference>
<organism evidence="1 2">
    <name type="scientific">Bacillus phage PBC2</name>
    <dbReference type="NCBI Taxonomy" id="1675029"/>
    <lineage>
        <taxon>Viruses</taxon>
        <taxon>Duplodnaviria</taxon>
        <taxon>Heunggongvirae</taxon>
        <taxon>Uroviricota</taxon>
        <taxon>Caudoviricetes</taxon>
        <taxon>Andregratiavirinae</taxon>
        <taxon>Haetaevirus</taxon>
        <taxon>Haetaevirus PBC2</taxon>
    </lineage>
</organism>
<protein>
    <submittedName>
        <fullName evidence="1">Uncharacterized protein</fullName>
    </submittedName>
</protein>
<sequence>MDINKLDRITMSKEEHDELFEWRNKHKDLVRNFNPVLEKGMILVGDFHKQLFVQDGDKVILTVLDPRNGVPRHVFQWYKSTQIGQTVHSDLDKDMHFEYNNTVLSTYTSIMAYMEYYGSNKEYVDVQERSIEVPKKKKKKSKGKKSFTRIKRKIYKISVPKEPVSTDRREYERHVEKWTVRGHWRQTKNGKVWIKPYIKGEGKEVTPKEYKL</sequence>
<name>A0A218KBS8_9CAUD</name>
<accession>A0A218KBS8</accession>
<gene>
    <name evidence="1" type="ORF">PBC2_032</name>
</gene>
<proteinExistence type="predicted"/>
<evidence type="ECO:0000313" key="1">
    <source>
        <dbReference type="EMBL" id="AKQ08347.1"/>
    </source>
</evidence>
<dbReference type="Proteomes" id="UP000223102">
    <property type="component" value="Segment"/>
</dbReference>